<name>A0A183TB13_SCHSO</name>
<evidence type="ECO:0000313" key="2">
    <source>
        <dbReference type="Proteomes" id="UP000275846"/>
    </source>
</evidence>
<dbReference type="OrthoDB" id="1594986at2759"/>
<dbReference type="WBParaSite" id="SSLN_0001417601-mRNA-1">
    <property type="protein sequence ID" value="SSLN_0001417601-mRNA-1"/>
    <property type="gene ID" value="SSLN_0001417601"/>
</dbReference>
<reference evidence="3" key="1">
    <citation type="submission" date="2016-06" db="UniProtKB">
        <authorList>
            <consortium name="WormBaseParasite"/>
        </authorList>
    </citation>
    <scope>IDENTIFICATION</scope>
</reference>
<keyword evidence="2" id="KW-1185">Reference proteome</keyword>
<accession>A0A183TB13</accession>
<proteinExistence type="predicted"/>
<evidence type="ECO:0000313" key="1">
    <source>
        <dbReference type="EMBL" id="VDM00047.1"/>
    </source>
</evidence>
<organism evidence="3">
    <name type="scientific">Schistocephalus solidus</name>
    <name type="common">Tapeworm</name>
    <dbReference type="NCBI Taxonomy" id="70667"/>
    <lineage>
        <taxon>Eukaryota</taxon>
        <taxon>Metazoa</taxon>
        <taxon>Spiralia</taxon>
        <taxon>Lophotrochozoa</taxon>
        <taxon>Platyhelminthes</taxon>
        <taxon>Cestoda</taxon>
        <taxon>Eucestoda</taxon>
        <taxon>Diphyllobothriidea</taxon>
        <taxon>Diphyllobothriidae</taxon>
        <taxon>Schistocephalus</taxon>
    </lineage>
</organism>
<reference evidence="1 2" key="2">
    <citation type="submission" date="2018-11" db="EMBL/GenBank/DDBJ databases">
        <authorList>
            <consortium name="Pathogen Informatics"/>
        </authorList>
    </citation>
    <scope>NUCLEOTIDE SEQUENCE [LARGE SCALE GENOMIC DNA]</scope>
    <source>
        <strain evidence="1 2">NST_G2</strain>
    </source>
</reference>
<protein>
    <submittedName>
        <fullName evidence="3">CHAT domain-containing protein</fullName>
    </submittedName>
</protein>
<dbReference type="EMBL" id="UYSU01038263">
    <property type="protein sequence ID" value="VDM00047.1"/>
    <property type="molecule type" value="Genomic_DNA"/>
</dbReference>
<dbReference type="AlphaFoldDB" id="A0A183TB13"/>
<evidence type="ECO:0000313" key="3">
    <source>
        <dbReference type="WBParaSite" id="SSLN_0001417601-mRNA-1"/>
    </source>
</evidence>
<gene>
    <name evidence="1" type="ORF">SSLN_LOCUS13661</name>
</gene>
<dbReference type="Proteomes" id="UP000275846">
    <property type="component" value="Unassembled WGS sequence"/>
</dbReference>
<sequence length="359" mass="39372">MKLILLREYFADFGVIFVKPVLVLTACASEDFEGGGLDYVQQLTPSCLHGGVTICSMQSEPHLGDDEAVICPTIGIADHLGHQHILSISPPNENIVQQQSAPSPRGLLPRRGAGGTVETQHFLPANLVCPNAGNEVTKDNPLIRFRYSRQEDVQVLVKCVLRRIRARHWGSVGTDDGGELFSPKRQAMANQAIIDNLQQAGQTSHDVFSDGTGKLSVALLCLLPAAPEEGVAGTHQFQLTLLRESYHNQTTIRAGQLSPTPLLSELIICLMCKLAQLLGNSSTRTTYTTWPLKHKRQDFTQQGVERSTSHMCELARGRVTMESSKPDSQTTGQPSHTTHIGLMRALSVIVSWQLSNPWR</sequence>